<dbReference type="Gene3D" id="2.40.128.130">
    <property type="entry name" value="Autotransporter beta-domain"/>
    <property type="match status" value="1"/>
</dbReference>
<name>A0ABW9ETV4_9GAMM</name>
<organism evidence="4 5">
    <name type="scientific">Yersinia proxima</name>
    <dbReference type="NCBI Taxonomy" id="2890316"/>
    <lineage>
        <taxon>Bacteria</taxon>
        <taxon>Pseudomonadati</taxon>
        <taxon>Pseudomonadota</taxon>
        <taxon>Gammaproteobacteria</taxon>
        <taxon>Enterobacterales</taxon>
        <taxon>Yersiniaceae</taxon>
        <taxon>Yersinia</taxon>
    </lineage>
</organism>
<dbReference type="SUPFAM" id="SSF51126">
    <property type="entry name" value="Pectin lyase-like"/>
    <property type="match status" value="1"/>
</dbReference>
<feature type="domain" description="Autotransporter" evidence="3">
    <location>
        <begin position="1600"/>
        <end position="1885"/>
    </location>
</feature>
<dbReference type="CDD" id="cd01344">
    <property type="entry name" value="PL2_Passenger_AT"/>
    <property type="match status" value="1"/>
</dbReference>
<evidence type="ECO:0000313" key="5">
    <source>
        <dbReference type="Proteomes" id="UP001629523"/>
    </source>
</evidence>
<dbReference type="Pfam" id="PF12951">
    <property type="entry name" value="PATR"/>
    <property type="match status" value="4"/>
</dbReference>
<dbReference type="PANTHER" id="PTHR12338">
    <property type="entry name" value="AUTOTRANSPORTER"/>
    <property type="match status" value="1"/>
</dbReference>
<dbReference type="InterPro" id="IPR036709">
    <property type="entry name" value="Autotransporte_beta_dom_sf"/>
</dbReference>
<evidence type="ECO:0000256" key="1">
    <source>
        <dbReference type="ARBA" id="ARBA00022729"/>
    </source>
</evidence>
<sequence>MNKVFKIIWNAALNRFDVVSEFAKAGKKCKSSSSLTINTVTGFSLILGLGSLITGTALAQPLPTIVISSTESESDVQRDSATGPAVVVTNGGNYTGTNVTLTSQAPASGGNTAALYVNTGGKAYLDADSSITMNTSSQQATVCCTYGIVVDGNGSMVDSSATIIGSTGGAGVYNGGVLNLQGGSLSGLFGIVSSGAGSLITGNADISGSGVGTGVRAELGGAVVLSGGKVLSNGMVATDAGSSISTSGTEIVGTASANNGASLNLVGGSVRASGYGVSAVYAGGPVASHVTTSADISVSGSNASAVTARNGSTINIIGGTLSGASSVLAAIGKNSTITFSNASLIQGGMQGSTAVYAAEGAIVQLNSGTISAPGWNNTTIRANGIGSAVYNQGTNVTGVAGSSIGAQAINGGSYIFGSGTMSASNTGVQASGTGSSVLSSGNISAVQRAVHATNGGSVTVDAGSLATTTAITGMAGIVADSGGQVELIKPALLDSAAFAGNGIQVSSGGVVNLAGGMFYINGKNSSGLIIDGVGSAINSSATLSVYVYAASGKAIEVANGAAQVFHNLVGRVTGSNGNVIQSNSGANQLTFTNSVLSSTQGPAIVGQSGSLDFVMSESGISGPVLMQDNGSIISITANDASTITGRTEAGNSSITLNTRSAWNVGAGSSSLGSLSLNNATMRNSGVGSLHIGGDVSLGNVGAKFDTQDYDALLAANAITGTGNLTKNGTGKLTLESAITYTGNTVISDGTLQIGNGAASGNAHLHQVDNRGILALASADRVTIDRIEGKGALHQKGSGTTTLLNDNTYTGGTTVTAGTLQLGDGGSMGSIIGNVDIQANGTLAIWRNAAVVLGNRLTGSGLITTDTAGQAFDLATGVGNAFSGMLAVGNGTFWLDGVNTTELSNATLRAGVGSTVTVGTGLQTIGGLAFDGGTLKFDIGTPGDTVAKSTIHTTKEMNLLGSGTVEVNIGSIDNNPVPVNPVLPIMEQDDVNTLLQLAVSNVAVQGNGGNMVLKDQHGNIITNETTADIAQNGMTVAKGIYDYRLTSGVNNDGLYVGYGLTQVELLGSGADALSLYATNKTGPAADLSANITGSGDLAIDTGAGNTVTLSNLDNDYTGSTNVRSGTLQMLNDNVLGQTSLLSLAADTSFDMNGHNQTIGELKGDTGSLLNLNGGNLTLSQGGVVEGELTGTGTLTIAADVLTVNGASSDLSAATTIASGAQVLLNNAAGLGSGDIINAGLLTLKGAAGQLANTISDVGNVVLQDNSGIIVSGDNSQFSGRFDINTGSQLTVSRAENLGSASVTNNSALVLNSASDWRLENGITGTGKLSKNGAGTLSLTQSAAYTGQTEINAGGLILGSSTDPMTLASQQVNIASGAFMGGFGGVAGAVDNNGTLFVGNPISPVTSILSRLAPARNLLAVGTDLTNSGTVFIGNKTSDGSGITGNQLVVNGNYIGNNGLLHFNSALGDDSSATDSMTVNGNTSGTTHVSVDNAGGQGAQTLNGIELIQVNGQSDGDFVQRGRIVAGAYDYSLARGVGANTRHWYLTSTTTSGDLGGTNPTVMIERPEASGYATNLAAANNMFVTSLHDRLGETQYIDALTGERKVTSMWLRNAGGHNRSRDTYDQLSTQANRYVVQLGGDIAQWSHDGQERFHLGVMAGYANSKSRTESRLSGYSARASVDGYSTGIYATWYADVADKSGWYVDSWAQYTWFTNSVDGQDLHTEEYKSNGVTASIESGYTFKMGENAAKNATYFIQPKAQVTWMGVKADDHKEANGTEVSGEGDGNIQTRLGVKAFMNGYSHQDKGKDRVFQPYIEANWIHNSKDFATSMDGHLVKQDGAANIGELKVGVEGQVNKQVNLWGNVAQQVGNKGYSDTAVMLGVKYNF</sequence>
<dbReference type="InterPro" id="IPR013425">
    <property type="entry name" value="Autotrns_rpt"/>
</dbReference>
<keyword evidence="2" id="KW-0843">Virulence</keyword>
<proteinExistence type="predicted"/>
<dbReference type="Proteomes" id="UP001629523">
    <property type="component" value="Unassembled WGS sequence"/>
</dbReference>
<dbReference type="InterPro" id="IPR012332">
    <property type="entry name" value="Autotransporter_pectin_lyase_C"/>
</dbReference>
<dbReference type="InterPro" id="IPR043990">
    <property type="entry name" value="AC_1"/>
</dbReference>
<dbReference type="SMART" id="SM00869">
    <property type="entry name" value="Autotransporter"/>
    <property type="match status" value="1"/>
</dbReference>
<dbReference type="PANTHER" id="PTHR12338:SF5">
    <property type="entry name" value="ANTIGEN 43-RELATED"/>
    <property type="match status" value="1"/>
</dbReference>
<dbReference type="InterPro" id="IPR050909">
    <property type="entry name" value="Bact_Autotransporter_VF"/>
</dbReference>
<dbReference type="SUPFAM" id="SSF103515">
    <property type="entry name" value="Autotransporter"/>
    <property type="match status" value="1"/>
</dbReference>
<dbReference type="Pfam" id="PF13018">
    <property type="entry name" value="ESPR"/>
    <property type="match status" value="1"/>
</dbReference>
<dbReference type="EMBL" id="JBBEST010000001">
    <property type="protein sequence ID" value="MFM1345412.1"/>
    <property type="molecule type" value="Genomic_DNA"/>
</dbReference>
<dbReference type="InterPro" id="IPR005546">
    <property type="entry name" value="Autotransporte_beta"/>
</dbReference>
<reference evidence="4 5" key="1">
    <citation type="journal article" date="2024" name="Infect. Genet. Evol.">
        <title>Characteristics and comparative genome analysis of Yersinia enterocolitica and related species associated with human infections in Switzerland 2019-2023.</title>
        <authorList>
            <person name="Stevens M.J.A."/>
            <person name="Horlbog J.A."/>
            <person name="Diethelm A."/>
            <person name="Stephan R."/>
            <person name="Nuesch-Inderbinen M."/>
        </authorList>
    </citation>
    <scope>NUCLEOTIDE SEQUENCE [LARGE SCALE GENOMIC DNA]</scope>
    <source>
        <strain evidence="4 5">N20-0302</strain>
    </source>
</reference>
<gene>
    <name evidence="4" type="ORF">WFP14_02470</name>
</gene>
<dbReference type="InterPro" id="IPR024973">
    <property type="entry name" value="ESPR"/>
</dbReference>
<evidence type="ECO:0000259" key="3">
    <source>
        <dbReference type="PROSITE" id="PS51208"/>
    </source>
</evidence>
<dbReference type="InterPro" id="IPR011050">
    <property type="entry name" value="Pectin_lyase_fold/virulence"/>
</dbReference>
<protein>
    <submittedName>
        <fullName evidence="4">Autotransporter outer membrane beta-barrel domain-containing protein</fullName>
    </submittedName>
</protein>
<dbReference type="Pfam" id="PF18883">
    <property type="entry name" value="AC_1"/>
    <property type="match status" value="1"/>
</dbReference>
<evidence type="ECO:0000256" key="2">
    <source>
        <dbReference type="ARBA" id="ARBA00023026"/>
    </source>
</evidence>
<dbReference type="NCBIfam" id="TIGR02601">
    <property type="entry name" value="autotrns_rpt"/>
    <property type="match status" value="4"/>
</dbReference>
<dbReference type="PROSITE" id="PS51208">
    <property type="entry name" value="AUTOTRANSPORTER"/>
    <property type="match status" value="1"/>
</dbReference>
<dbReference type="Pfam" id="PF03797">
    <property type="entry name" value="Autotransporter"/>
    <property type="match status" value="1"/>
</dbReference>
<dbReference type="InterPro" id="IPR006315">
    <property type="entry name" value="OM_autotransptr_brl_dom"/>
</dbReference>
<dbReference type="NCBIfam" id="TIGR01414">
    <property type="entry name" value="autotrans_barl"/>
    <property type="match status" value="1"/>
</dbReference>
<comment type="caution">
    <text evidence="4">The sequence shown here is derived from an EMBL/GenBank/DDBJ whole genome shotgun (WGS) entry which is preliminary data.</text>
</comment>
<accession>A0ABW9ETV4</accession>
<keyword evidence="1" id="KW-0732">Signal</keyword>
<evidence type="ECO:0000313" key="4">
    <source>
        <dbReference type="EMBL" id="MFM1345412.1"/>
    </source>
</evidence>
<dbReference type="Gene3D" id="2.160.20.20">
    <property type="match status" value="2"/>
</dbReference>
<keyword evidence="5" id="KW-1185">Reference proteome</keyword>
<dbReference type="RefSeq" id="WP_408573320.1">
    <property type="nucleotide sequence ID" value="NZ_JBBEST010000001.1"/>
</dbReference>